<dbReference type="InterPro" id="IPR016454">
    <property type="entry name" value="Cysteine_dSase"/>
</dbReference>
<proteinExistence type="inferred from homology"/>
<evidence type="ECO:0000256" key="4">
    <source>
        <dbReference type="ARBA" id="ARBA00022679"/>
    </source>
</evidence>
<dbReference type="PROSITE" id="PS00595">
    <property type="entry name" value="AA_TRANSFER_CLASS_5"/>
    <property type="match status" value="1"/>
</dbReference>
<dbReference type="InterPro" id="IPR015421">
    <property type="entry name" value="PyrdxlP-dep_Trfase_major"/>
</dbReference>
<keyword evidence="7" id="KW-0663">Pyridoxal phosphate</keyword>
<comment type="similarity">
    <text evidence="2">Belongs to the class-V pyridoxal-phosphate-dependent aminotransferase family. NifS/IscS subfamily.</text>
</comment>
<dbReference type="RefSeq" id="WP_123928007.1">
    <property type="nucleotide sequence ID" value="NZ_RKRE01000001.1"/>
</dbReference>
<dbReference type="InterPro" id="IPR020578">
    <property type="entry name" value="Aminotrans_V_PyrdxlP_BS"/>
</dbReference>
<dbReference type="NCBIfam" id="NF002806">
    <property type="entry name" value="PRK02948.1"/>
    <property type="match status" value="1"/>
</dbReference>
<sequence length="384" mass="40666">MERLYLDHAATTPVAPEVVAAMLPYLTSAFGNPSSAHSFGREAREAVERARRQVAASLGAEPAEIVFTSGGTEADVLALRGAAYACRRRGNHIITTAVEHHAVLDTCLALDTEGFDVTVLPVDERGKVRLEDVAAAIRNTTILISVMHANNEVGTVQPIRAICEVAHRHGVLVHTDAVQSFGKIPVSVADLGVDLLSLSGHKIYGPKGVGALYVRAGTPLEPLFHGGGQERGLRPGTENVAGIVGLGRAAALVKEKLAEETRCLRALREYLKKELVARLPDVRFNGDQEDCLPGLLHFSIPGVDGPTLLKMLDGEGIAVSGGAACTTGETKPSYVLLALGLAEDYTRCPVRVTLGRSTTVAAVERFVAVLDGAVRRLRGEKQGG</sequence>
<comment type="caution">
    <text evidence="13">The sequence shown here is derived from an EMBL/GenBank/DDBJ whole genome shotgun (WGS) entry which is preliminary data.</text>
</comment>
<evidence type="ECO:0000256" key="6">
    <source>
        <dbReference type="ARBA" id="ARBA00022723"/>
    </source>
</evidence>
<dbReference type="GO" id="GO:0051537">
    <property type="term" value="F:2 iron, 2 sulfur cluster binding"/>
    <property type="evidence" value="ECO:0007669"/>
    <property type="project" value="UniProtKB-KW"/>
</dbReference>
<evidence type="ECO:0000256" key="3">
    <source>
        <dbReference type="ARBA" id="ARBA00012239"/>
    </source>
</evidence>
<dbReference type="Gene3D" id="3.40.640.10">
    <property type="entry name" value="Type I PLP-dependent aspartate aminotransferase-like (Major domain)"/>
    <property type="match status" value="1"/>
</dbReference>
<name>A0A3N5BJI1_9THEO</name>
<dbReference type="EC" id="2.8.1.7" evidence="3"/>
<dbReference type="PANTHER" id="PTHR11601">
    <property type="entry name" value="CYSTEINE DESULFURYLASE FAMILY MEMBER"/>
    <property type="match status" value="1"/>
</dbReference>
<dbReference type="InterPro" id="IPR015422">
    <property type="entry name" value="PyrdxlP-dep_Trfase_small"/>
</dbReference>
<dbReference type="EMBL" id="RKRE01000001">
    <property type="protein sequence ID" value="RPF49868.1"/>
    <property type="molecule type" value="Genomic_DNA"/>
</dbReference>
<evidence type="ECO:0000256" key="10">
    <source>
        <dbReference type="ARBA" id="ARBA00050776"/>
    </source>
</evidence>
<evidence type="ECO:0000256" key="11">
    <source>
        <dbReference type="RuleBase" id="RU004504"/>
    </source>
</evidence>
<dbReference type="PANTHER" id="PTHR11601:SF34">
    <property type="entry name" value="CYSTEINE DESULFURASE"/>
    <property type="match status" value="1"/>
</dbReference>
<gene>
    <name evidence="13" type="ORF">EDD75_0693</name>
</gene>
<dbReference type="InterPro" id="IPR015424">
    <property type="entry name" value="PyrdxlP-dep_Trfase"/>
</dbReference>
<evidence type="ECO:0000256" key="2">
    <source>
        <dbReference type="ARBA" id="ARBA00006490"/>
    </source>
</evidence>
<keyword evidence="14" id="KW-1185">Reference proteome</keyword>
<dbReference type="FunFam" id="3.40.640.10:FF:000003">
    <property type="entry name" value="Cysteine desulfurase IscS"/>
    <property type="match status" value="1"/>
</dbReference>
<dbReference type="SUPFAM" id="SSF53383">
    <property type="entry name" value="PLP-dependent transferases"/>
    <property type="match status" value="1"/>
</dbReference>
<evidence type="ECO:0000256" key="8">
    <source>
        <dbReference type="ARBA" id="ARBA00023004"/>
    </source>
</evidence>
<keyword evidence="8" id="KW-0408">Iron</keyword>
<dbReference type="Gene3D" id="3.90.1150.10">
    <property type="entry name" value="Aspartate Aminotransferase, domain 1"/>
    <property type="match status" value="1"/>
</dbReference>
<organism evidence="13 14">
    <name type="scientific">Thermodesulfitimonas autotrophica</name>
    <dbReference type="NCBI Taxonomy" id="1894989"/>
    <lineage>
        <taxon>Bacteria</taxon>
        <taxon>Bacillati</taxon>
        <taxon>Bacillota</taxon>
        <taxon>Clostridia</taxon>
        <taxon>Thermoanaerobacterales</taxon>
        <taxon>Thermoanaerobacteraceae</taxon>
        <taxon>Thermodesulfitimonas</taxon>
    </lineage>
</organism>
<comment type="catalytic activity">
    <reaction evidence="10">
        <text>(sulfur carrier)-H + L-cysteine = (sulfur carrier)-SH + L-alanine</text>
        <dbReference type="Rhea" id="RHEA:43892"/>
        <dbReference type="Rhea" id="RHEA-COMP:14737"/>
        <dbReference type="Rhea" id="RHEA-COMP:14739"/>
        <dbReference type="ChEBI" id="CHEBI:29917"/>
        <dbReference type="ChEBI" id="CHEBI:35235"/>
        <dbReference type="ChEBI" id="CHEBI:57972"/>
        <dbReference type="ChEBI" id="CHEBI:64428"/>
        <dbReference type="EC" id="2.8.1.7"/>
    </reaction>
</comment>
<dbReference type="InterPro" id="IPR000192">
    <property type="entry name" value="Aminotrans_V_dom"/>
</dbReference>
<evidence type="ECO:0000313" key="13">
    <source>
        <dbReference type="EMBL" id="RPF49868.1"/>
    </source>
</evidence>
<evidence type="ECO:0000256" key="5">
    <source>
        <dbReference type="ARBA" id="ARBA00022714"/>
    </source>
</evidence>
<evidence type="ECO:0000313" key="14">
    <source>
        <dbReference type="Proteomes" id="UP000282654"/>
    </source>
</evidence>
<evidence type="ECO:0000256" key="9">
    <source>
        <dbReference type="ARBA" id="ARBA00023014"/>
    </source>
</evidence>
<dbReference type="GO" id="GO:0046872">
    <property type="term" value="F:metal ion binding"/>
    <property type="evidence" value="ECO:0007669"/>
    <property type="project" value="UniProtKB-KW"/>
</dbReference>
<keyword evidence="4" id="KW-0808">Transferase</keyword>
<dbReference type="Gene3D" id="1.10.260.50">
    <property type="match status" value="1"/>
</dbReference>
<accession>A0A3N5BJI1</accession>
<dbReference type="Pfam" id="PF00266">
    <property type="entry name" value="Aminotran_5"/>
    <property type="match status" value="1"/>
</dbReference>
<dbReference type="PIRSF" id="PIRSF005572">
    <property type="entry name" value="NifS"/>
    <property type="match status" value="1"/>
</dbReference>
<dbReference type="Proteomes" id="UP000282654">
    <property type="component" value="Unassembled WGS sequence"/>
</dbReference>
<dbReference type="AlphaFoldDB" id="A0A3N5BJI1"/>
<evidence type="ECO:0000259" key="12">
    <source>
        <dbReference type="Pfam" id="PF00266"/>
    </source>
</evidence>
<comment type="cofactor">
    <cofactor evidence="1 11">
        <name>pyridoxal 5'-phosphate</name>
        <dbReference type="ChEBI" id="CHEBI:597326"/>
    </cofactor>
</comment>
<feature type="domain" description="Aminotransferase class V" evidence="12">
    <location>
        <begin position="5"/>
        <end position="366"/>
    </location>
</feature>
<protein>
    <recommendedName>
        <fullName evidence="3">cysteine desulfurase</fullName>
        <ecNumber evidence="3">2.8.1.7</ecNumber>
    </recommendedName>
</protein>
<reference evidence="13 14" key="1">
    <citation type="submission" date="2018-11" db="EMBL/GenBank/DDBJ databases">
        <title>Genomic Encyclopedia of Type Strains, Phase IV (KMG-IV): sequencing the most valuable type-strain genomes for metagenomic binning, comparative biology and taxonomic classification.</title>
        <authorList>
            <person name="Goeker M."/>
        </authorList>
    </citation>
    <scope>NUCLEOTIDE SEQUENCE [LARGE SCALE GENOMIC DNA]</scope>
    <source>
        <strain evidence="13 14">DSM 102936</strain>
    </source>
</reference>
<keyword evidence="6" id="KW-0479">Metal-binding</keyword>
<evidence type="ECO:0000256" key="7">
    <source>
        <dbReference type="ARBA" id="ARBA00022898"/>
    </source>
</evidence>
<evidence type="ECO:0000256" key="1">
    <source>
        <dbReference type="ARBA" id="ARBA00001933"/>
    </source>
</evidence>
<keyword evidence="5" id="KW-0001">2Fe-2S</keyword>
<dbReference type="GO" id="GO:0031071">
    <property type="term" value="F:cysteine desulfurase activity"/>
    <property type="evidence" value="ECO:0007669"/>
    <property type="project" value="UniProtKB-EC"/>
</dbReference>
<keyword evidence="9" id="KW-0411">Iron-sulfur</keyword>
<dbReference type="OrthoDB" id="9808002at2"/>